<reference evidence="5 6" key="1">
    <citation type="submission" date="2015-10" db="EMBL/GenBank/DDBJ databases">
        <title>Full genome of DAOMC 229536 Phialocephala scopiformis, a fungal endophyte of spruce producing the potent anti-insectan compound rugulosin.</title>
        <authorList>
            <consortium name="DOE Joint Genome Institute"/>
            <person name="Walker A.K."/>
            <person name="Frasz S.L."/>
            <person name="Seifert K.A."/>
            <person name="Miller J.D."/>
            <person name="Mondo S.J."/>
            <person name="Labutti K."/>
            <person name="Lipzen A."/>
            <person name="Dockter R."/>
            <person name="Kennedy M."/>
            <person name="Grigoriev I.V."/>
            <person name="Spatafora J.W."/>
        </authorList>
    </citation>
    <scope>NUCLEOTIDE SEQUENCE [LARGE SCALE GENOMIC DNA]</scope>
    <source>
        <strain evidence="5 6">CBS 120377</strain>
    </source>
</reference>
<sequence length="482" mass="54141">MVYRVCPGSDILVLGSFEHGHGKSPNDTNVLRFCKTARDLLITRSERRFLPAFHIYNSTMEMWTFDRAGAVSSDSFNIEEEPDYFIAVITCYTRLDAADAGLNLMLKEDGQAMFIEQHDARKIYIDDDAFVKPDCLVGPGTTCFKARDVDVKVQRLVVKFAWSESDDGGGGERNLLAFANKQNVWGILKLEGHQALGDVAQLRQGLQFDTPYRFQLSRPENQGVDGVKTLVAPSPKSHHETLESSHAHKEVSKLDNLIFECIITSPLGRSIDTFSTISVLMTVFRDSVKALRSLYLDAKILHRDISRQNIIIVPKIPGDTDPDSPTEMLIDLDLALDLANPPSEEGLVGSEGFMAAGLLGGNDHTYRHDLESVFYVFLWIAICHDGTTSEHIPDSSRLHTWRGTDFLASFHSKRKDMQLTEFPKLLEEFTEPFRKYVPLATTLHRLLFPVRNGKIFIGTDFDGDSTERLYAGMMTAFQSHIS</sequence>
<dbReference type="Proteomes" id="UP000070700">
    <property type="component" value="Unassembled WGS sequence"/>
</dbReference>
<evidence type="ECO:0000259" key="4">
    <source>
        <dbReference type="Pfam" id="PF17667"/>
    </source>
</evidence>
<comment type="catalytic activity">
    <reaction evidence="2">
        <text>L-threonyl-[protein] + ATP = O-phospho-L-threonyl-[protein] + ADP + H(+)</text>
        <dbReference type="Rhea" id="RHEA:46608"/>
        <dbReference type="Rhea" id="RHEA-COMP:11060"/>
        <dbReference type="Rhea" id="RHEA-COMP:11605"/>
        <dbReference type="ChEBI" id="CHEBI:15378"/>
        <dbReference type="ChEBI" id="CHEBI:30013"/>
        <dbReference type="ChEBI" id="CHEBI:30616"/>
        <dbReference type="ChEBI" id="CHEBI:61977"/>
        <dbReference type="ChEBI" id="CHEBI:456216"/>
        <dbReference type="EC" id="2.7.11.1"/>
    </reaction>
</comment>
<evidence type="ECO:0000256" key="2">
    <source>
        <dbReference type="ARBA" id="ARBA00047899"/>
    </source>
</evidence>
<proteinExistence type="predicted"/>
<dbReference type="EC" id="2.7.11.1" evidence="1"/>
<protein>
    <recommendedName>
        <fullName evidence="1">non-specific serine/threonine protein kinase</fullName>
        <ecNumber evidence="1">2.7.11.1</ecNumber>
    </recommendedName>
</protein>
<dbReference type="InterPro" id="IPR008266">
    <property type="entry name" value="Tyr_kinase_AS"/>
</dbReference>
<dbReference type="InterPro" id="IPR040976">
    <property type="entry name" value="Pkinase_fungal"/>
</dbReference>
<comment type="catalytic activity">
    <reaction evidence="3">
        <text>L-seryl-[protein] + ATP = O-phospho-L-seryl-[protein] + ADP + H(+)</text>
        <dbReference type="Rhea" id="RHEA:17989"/>
        <dbReference type="Rhea" id="RHEA-COMP:9863"/>
        <dbReference type="Rhea" id="RHEA-COMP:11604"/>
        <dbReference type="ChEBI" id="CHEBI:15378"/>
        <dbReference type="ChEBI" id="CHEBI:29999"/>
        <dbReference type="ChEBI" id="CHEBI:30616"/>
        <dbReference type="ChEBI" id="CHEBI:83421"/>
        <dbReference type="ChEBI" id="CHEBI:456216"/>
        <dbReference type="EC" id="2.7.11.1"/>
    </reaction>
</comment>
<feature type="domain" description="Fungal-type protein kinase" evidence="4">
    <location>
        <begin position="9"/>
        <end position="380"/>
    </location>
</feature>
<dbReference type="RefSeq" id="XP_018067345.1">
    <property type="nucleotide sequence ID" value="XM_018211001.1"/>
</dbReference>
<dbReference type="PANTHER" id="PTHR38248:SF2">
    <property type="entry name" value="FUNK1 11"/>
    <property type="match status" value="1"/>
</dbReference>
<dbReference type="GeneID" id="28820727"/>
<dbReference type="STRING" id="149040.A0A194WYH1"/>
<organism evidence="5 6">
    <name type="scientific">Mollisia scopiformis</name>
    <name type="common">Conifer needle endophyte fungus</name>
    <name type="synonym">Phialocephala scopiformis</name>
    <dbReference type="NCBI Taxonomy" id="149040"/>
    <lineage>
        <taxon>Eukaryota</taxon>
        <taxon>Fungi</taxon>
        <taxon>Dikarya</taxon>
        <taxon>Ascomycota</taxon>
        <taxon>Pezizomycotina</taxon>
        <taxon>Leotiomycetes</taxon>
        <taxon>Helotiales</taxon>
        <taxon>Mollisiaceae</taxon>
        <taxon>Mollisia</taxon>
    </lineage>
</organism>
<dbReference type="PROSITE" id="PS00109">
    <property type="entry name" value="PROTEIN_KINASE_TYR"/>
    <property type="match status" value="1"/>
</dbReference>
<dbReference type="PANTHER" id="PTHR38248">
    <property type="entry name" value="FUNK1 6"/>
    <property type="match status" value="1"/>
</dbReference>
<evidence type="ECO:0000313" key="6">
    <source>
        <dbReference type="Proteomes" id="UP000070700"/>
    </source>
</evidence>
<dbReference type="OrthoDB" id="3527946at2759"/>
<evidence type="ECO:0000256" key="1">
    <source>
        <dbReference type="ARBA" id="ARBA00012513"/>
    </source>
</evidence>
<evidence type="ECO:0000313" key="5">
    <source>
        <dbReference type="EMBL" id="KUJ12990.1"/>
    </source>
</evidence>
<dbReference type="InterPro" id="IPR011009">
    <property type="entry name" value="Kinase-like_dom_sf"/>
</dbReference>
<dbReference type="AlphaFoldDB" id="A0A194WYH1"/>
<dbReference type="KEGG" id="psco:LY89DRAFT_623077"/>
<dbReference type="InParanoid" id="A0A194WYH1"/>
<keyword evidence="6" id="KW-1185">Reference proteome</keyword>
<gene>
    <name evidence="5" type="ORF">LY89DRAFT_623077</name>
</gene>
<evidence type="ECO:0000256" key="3">
    <source>
        <dbReference type="ARBA" id="ARBA00048679"/>
    </source>
</evidence>
<dbReference type="Gene3D" id="1.10.510.10">
    <property type="entry name" value="Transferase(Phosphotransferase) domain 1"/>
    <property type="match status" value="1"/>
</dbReference>
<name>A0A194WYH1_MOLSC</name>
<accession>A0A194WYH1</accession>
<dbReference type="EMBL" id="KQ947423">
    <property type="protein sequence ID" value="KUJ12990.1"/>
    <property type="molecule type" value="Genomic_DNA"/>
</dbReference>
<dbReference type="SUPFAM" id="SSF56112">
    <property type="entry name" value="Protein kinase-like (PK-like)"/>
    <property type="match status" value="1"/>
</dbReference>
<dbReference type="GO" id="GO:0004674">
    <property type="term" value="F:protein serine/threonine kinase activity"/>
    <property type="evidence" value="ECO:0007669"/>
    <property type="project" value="UniProtKB-EC"/>
</dbReference>
<dbReference type="Pfam" id="PF17667">
    <property type="entry name" value="Pkinase_fungal"/>
    <property type="match status" value="1"/>
</dbReference>